<feature type="region of interest" description="Disordered" evidence="1">
    <location>
        <begin position="57"/>
        <end position="93"/>
    </location>
</feature>
<feature type="region of interest" description="Disordered" evidence="1">
    <location>
        <begin position="128"/>
        <end position="181"/>
    </location>
</feature>
<organism evidence="2 3">
    <name type="scientific">Gossypium stocksii</name>
    <dbReference type="NCBI Taxonomy" id="47602"/>
    <lineage>
        <taxon>Eukaryota</taxon>
        <taxon>Viridiplantae</taxon>
        <taxon>Streptophyta</taxon>
        <taxon>Embryophyta</taxon>
        <taxon>Tracheophyta</taxon>
        <taxon>Spermatophyta</taxon>
        <taxon>Magnoliopsida</taxon>
        <taxon>eudicotyledons</taxon>
        <taxon>Gunneridae</taxon>
        <taxon>Pentapetalae</taxon>
        <taxon>rosids</taxon>
        <taxon>malvids</taxon>
        <taxon>Malvales</taxon>
        <taxon>Malvaceae</taxon>
        <taxon>Malvoideae</taxon>
        <taxon>Gossypium</taxon>
    </lineage>
</organism>
<feature type="compositionally biased region" description="Polar residues" evidence="1">
    <location>
        <begin position="165"/>
        <end position="181"/>
    </location>
</feature>
<evidence type="ECO:0000313" key="3">
    <source>
        <dbReference type="Proteomes" id="UP000828251"/>
    </source>
</evidence>
<keyword evidence="3" id="KW-1185">Reference proteome</keyword>
<evidence type="ECO:0000313" key="2">
    <source>
        <dbReference type="EMBL" id="KAH1108111.1"/>
    </source>
</evidence>
<feature type="compositionally biased region" description="Basic and acidic residues" evidence="1">
    <location>
        <begin position="138"/>
        <end position="163"/>
    </location>
</feature>
<accession>A0A9D3W3I3</accession>
<gene>
    <name evidence="2" type="ORF">J1N35_011879</name>
</gene>
<feature type="compositionally biased region" description="Basic and acidic residues" evidence="1">
    <location>
        <begin position="57"/>
        <end position="67"/>
    </location>
</feature>
<proteinExistence type="predicted"/>
<evidence type="ECO:0000256" key="1">
    <source>
        <dbReference type="SAM" id="MobiDB-lite"/>
    </source>
</evidence>
<comment type="caution">
    <text evidence="2">The sequence shown here is derived from an EMBL/GenBank/DDBJ whole genome shotgun (WGS) entry which is preliminary data.</text>
</comment>
<dbReference type="AlphaFoldDB" id="A0A9D3W3I3"/>
<protein>
    <submittedName>
        <fullName evidence="2">Uncharacterized protein</fullName>
    </submittedName>
</protein>
<sequence length="181" mass="20041">MTRKGRVTYSELSKGTSVVGFRWPEKGGTVWLQPKVQRITEKGASSFLLFYHHESQVEEEAHEKTEEEAPEDETEIQVDRTISPSVIRGEKHGAQEPCTVVPISYVYSESTVYGIDIDFNAAPETDIVSDDVYDSSDLSDHDVDSDSDPNVDKVPDDIDDKGVNNDGNINASSVGNQFDVL</sequence>
<dbReference type="Proteomes" id="UP000828251">
    <property type="component" value="Unassembled WGS sequence"/>
</dbReference>
<name>A0A9D3W3I3_9ROSI</name>
<reference evidence="2 3" key="1">
    <citation type="journal article" date="2021" name="Plant Biotechnol. J.">
        <title>Multi-omics assisted identification of the key and species-specific regulatory components of drought-tolerant mechanisms in Gossypium stocksii.</title>
        <authorList>
            <person name="Yu D."/>
            <person name="Ke L."/>
            <person name="Zhang D."/>
            <person name="Wu Y."/>
            <person name="Sun Y."/>
            <person name="Mei J."/>
            <person name="Sun J."/>
            <person name="Sun Y."/>
        </authorList>
    </citation>
    <scope>NUCLEOTIDE SEQUENCE [LARGE SCALE GENOMIC DNA]</scope>
    <source>
        <strain evidence="3">cv. E1</strain>
        <tissue evidence="2">Leaf</tissue>
    </source>
</reference>
<dbReference type="EMBL" id="JAIQCV010000004">
    <property type="protein sequence ID" value="KAH1108111.1"/>
    <property type="molecule type" value="Genomic_DNA"/>
</dbReference>